<name>A0A9K3JY16_HELAN</name>
<dbReference type="InterPro" id="IPR005174">
    <property type="entry name" value="KIB1-4_b-propeller"/>
</dbReference>
<dbReference type="Gramene" id="mRNA:HanXRQr2_Chr01g0039991">
    <property type="protein sequence ID" value="CDS:HanXRQr2_Chr01g0039991.1"/>
    <property type="gene ID" value="HanXRQr2_Chr01g0039991"/>
</dbReference>
<gene>
    <name evidence="3" type="ORF">HanXRQr2_Chr01g0039991</name>
</gene>
<dbReference type="AlphaFoldDB" id="A0A9K3JY16"/>
<accession>A0A9K3JY16</accession>
<comment type="caution">
    <text evidence="3">The sequence shown here is derived from an EMBL/GenBank/DDBJ whole genome shotgun (WGS) entry which is preliminary data.</text>
</comment>
<organism evidence="3 4">
    <name type="scientific">Helianthus annuus</name>
    <name type="common">Common sunflower</name>
    <dbReference type="NCBI Taxonomy" id="4232"/>
    <lineage>
        <taxon>Eukaryota</taxon>
        <taxon>Viridiplantae</taxon>
        <taxon>Streptophyta</taxon>
        <taxon>Embryophyta</taxon>
        <taxon>Tracheophyta</taxon>
        <taxon>Spermatophyta</taxon>
        <taxon>Magnoliopsida</taxon>
        <taxon>eudicotyledons</taxon>
        <taxon>Gunneridae</taxon>
        <taxon>Pentapetalae</taxon>
        <taxon>asterids</taxon>
        <taxon>campanulids</taxon>
        <taxon>Asterales</taxon>
        <taxon>Asteraceae</taxon>
        <taxon>Asteroideae</taxon>
        <taxon>Heliantheae alliance</taxon>
        <taxon>Heliantheae</taxon>
        <taxon>Helianthus</taxon>
    </lineage>
</organism>
<dbReference type="Pfam" id="PF03478">
    <property type="entry name" value="Beta-prop_KIB1-4"/>
    <property type="match status" value="1"/>
</dbReference>
<sequence>MIQECCLSSPPDDHGLIFMLTTLNGTIIFCRLDCKSKRLKWMEISYAEQLESITGCDRLLCSLTCCNGKVYAFSTGLRKNFIIHIDIVVKGAEIVISLLPYLTAPTSYMNGCSTSIPFLHGCCNELFFVKLCLRAVDHVAKETVGGVCVWKLDMTNLRWDEMKDLQDDAFFLDLAHGNSAFYSPAIASGLGGYVHFLDRSGKVIHSYDFKNKTIALSSMPTSRASLSDHRYCLRLMHILALQKWNMYS</sequence>
<dbReference type="EMBL" id="MNCJ02000316">
    <property type="protein sequence ID" value="KAF5823590.1"/>
    <property type="molecule type" value="Genomic_DNA"/>
</dbReference>
<evidence type="ECO:0000313" key="3">
    <source>
        <dbReference type="EMBL" id="KAF5823590.1"/>
    </source>
</evidence>
<dbReference type="PANTHER" id="PTHR40891:SF1">
    <property type="entry name" value="DUF295 DOMAIN-CONTAINING PROTEIN"/>
    <property type="match status" value="1"/>
</dbReference>
<reference evidence="3" key="1">
    <citation type="journal article" date="2017" name="Nature">
        <title>The sunflower genome provides insights into oil metabolism, flowering and Asterid evolution.</title>
        <authorList>
            <person name="Badouin H."/>
            <person name="Gouzy J."/>
            <person name="Grassa C.J."/>
            <person name="Murat F."/>
            <person name="Staton S.E."/>
            <person name="Cottret L."/>
            <person name="Lelandais-Briere C."/>
            <person name="Owens G.L."/>
            <person name="Carrere S."/>
            <person name="Mayjonade B."/>
            <person name="Legrand L."/>
            <person name="Gill N."/>
            <person name="Kane N.C."/>
            <person name="Bowers J.E."/>
            <person name="Hubner S."/>
            <person name="Bellec A."/>
            <person name="Berard A."/>
            <person name="Berges H."/>
            <person name="Blanchet N."/>
            <person name="Boniface M.C."/>
            <person name="Brunel D."/>
            <person name="Catrice O."/>
            <person name="Chaidir N."/>
            <person name="Claudel C."/>
            <person name="Donnadieu C."/>
            <person name="Faraut T."/>
            <person name="Fievet G."/>
            <person name="Helmstetter N."/>
            <person name="King M."/>
            <person name="Knapp S.J."/>
            <person name="Lai Z."/>
            <person name="Le Paslier M.C."/>
            <person name="Lippi Y."/>
            <person name="Lorenzon L."/>
            <person name="Mandel J.R."/>
            <person name="Marage G."/>
            <person name="Marchand G."/>
            <person name="Marquand E."/>
            <person name="Bret-Mestries E."/>
            <person name="Morien E."/>
            <person name="Nambeesan S."/>
            <person name="Nguyen T."/>
            <person name="Pegot-Espagnet P."/>
            <person name="Pouilly N."/>
            <person name="Raftis F."/>
            <person name="Sallet E."/>
            <person name="Schiex T."/>
            <person name="Thomas J."/>
            <person name="Vandecasteele C."/>
            <person name="Vares D."/>
            <person name="Vear F."/>
            <person name="Vautrin S."/>
            <person name="Crespi M."/>
            <person name="Mangin B."/>
            <person name="Burke J.M."/>
            <person name="Salse J."/>
            <person name="Munos S."/>
            <person name="Vincourt P."/>
            <person name="Rieseberg L.H."/>
            <person name="Langlade N.B."/>
        </authorList>
    </citation>
    <scope>NUCLEOTIDE SEQUENCE</scope>
    <source>
        <tissue evidence="3">Leaves</tissue>
    </source>
</reference>
<proteinExistence type="predicted"/>
<dbReference type="PANTHER" id="PTHR40891">
    <property type="entry name" value="DUF295 DOMAIN-CONTAINING PROTEIN"/>
    <property type="match status" value="1"/>
</dbReference>
<evidence type="ECO:0000259" key="2">
    <source>
        <dbReference type="Pfam" id="PF03478"/>
    </source>
</evidence>
<evidence type="ECO:0000256" key="1">
    <source>
        <dbReference type="SAM" id="Phobius"/>
    </source>
</evidence>
<keyword evidence="4" id="KW-1185">Reference proteome</keyword>
<dbReference type="Proteomes" id="UP000215914">
    <property type="component" value="Unassembled WGS sequence"/>
</dbReference>
<keyword evidence="1" id="KW-0812">Transmembrane</keyword>
<reference evidence="3" key="2">
    <citation type="submission" date="2020-06" db="EMBL/GenBank/DDBJ databases">
        <title>Helianthus annuus Genome sequencing and assembly Release 2.</title>
        <authorList>
            <person name="Gouzy J."/>
            <person name="Langlade N."/>
            <person name="Munos S."/>
        </authorList>
    </citation>
    <scope>NUCLEOTIDE SEQUENCE</scope>
    <source>
        <tissue evidence="3">Leaves</tissue>
    </source>
</reference>
<feature type="domain" description="KIB1-4 beta-propeller" evidence="2">
    <location>
        <begin position="1"/>
        <end position="202"/>
    </location>
</feature>
<keyword evidence="1" id="KW-1133">Transmembrane helix</keyword>
<evidence type="ECO:0000313" key="4">
    <source>
        <dbReference type="Proteomes" id="UP000215914"/>
    </source>
</evidence>
<protein>
    <recommendedName>
        <fullName evidence="2">KIB1-4 beta-propeller domain-containing protein</fullName>
    </recommendedName>
</protein>
<keyword evidence="1" id="KW-0472">Membrane</keyword>
<feature type="transmembrane region" description="Helical" evidence="1">
    <location>
        <begin position="16"/>
        <end position="34"/>
    </location>
</feature>